<reference evidence="1" key="1">
    <citation type="submission" date="2015-04" db="UniProtKB">
        <authorList>
            <consortium name="EnsemblPlants"/>
        </authorList>
    </citation>
    <scope>IDENTIFICATION</scope>
</reference>
<accession>A0A0E0ABA1</accession>
<proteinExistence type="predicted"/>
<evidence type="ECO:0000313" key="1">
    <source>
        <dbReference type="EnsemblPlants" id="OGLUM06G20510.2"/>
    </source>
</evidence>
<reference evidence="1" key="2">
    <citation type="submission" date="2018-05" db="EMBL/GenBank/DDBJ databases">
        <title>OgluRS3 (Oryza glumaepatula Reference Sequence Version 3).</title>
        <authorList>
            <person name="Zhang J."/>
            <person name="Kudrna D."/>
            <person name="Lee S."/>
            <person name="Talag J."/>
            <person name="Welchert J."/>
            <person name="Wing R.A."/>
        </authorList>
    </citation>
    <scope>NUCLEOTIDE SEQUENCE [LARGE SCALE GENOMIC DNA]</scope>
</reference>
<name>A0A0E0ABA1_9ORYZ</name>
<sequence>MEAFFRLGAGSGSSCGTTGFPTPVGTAKFQFWMKPNIDAGGASDDPNPTARCPPLHNPRCPSC</sequence>
<dbReference type="EnsemblPlants" id="OGLUM06G20510.2">
    <property type="protein sequence ID" value="OGLUM06G20510.2"/>
    <property type="gene ID" value="OGLUM06G20510"/>
</dbReference>
<evidence type="ECO:0000313" key="2">
    <source>
        <dbReference type="Proteomes" id="UP000026961"/>
    </source>
</evidence>
<keyword evidence="2" id="KW-1185">Reference proteome</keyword>
<dbReference type="Gramene" id="OGLUM06G20510.2">
    <property type="protein sequence ID" value="OGLUM06G20510.2"/>
    <property type="gene ID" value="OGLUM06G20510"/>
</dbReference>
<dbReference type="HOGENOM" id="CLU_2889486_0_0_1"/>
<dbReference type="AlphaFoldDB" id="A0A0E0ABA1"/>
<protein>
    <submittedName>
        <fullName evidence="1">Uncharacterized protein</fullName>
    </submittedName>
</protein>
<dbReference type="Proteomes" id="UP000026961">
    <property type="component" value="Chromosome 6"/>
</dbReference>
<organism evidence="1">
    <name type="scientific">Oryza glumipatula</name>
    <dbReference type="NCBI Taxonomy" id="40148"/>
    <lineage>
        <taxon>Eukaryota</taxon>
        <taxon>Viridiplantae</taxon>
        <taxon>Streptophyta</taxon>
        <taxon>Embryophyta</taxon>
        <taxon>Tracheophyta</taxon>
        <taxon>Spermatophyta</taxon>
        <taxon>Magnoliopsida</taxon>
        <taxon>Liliopsida</taxon>
        <taxon>Poales</taxon>
        <taxon>Poaceae</taxon>
        <taxon>BOP clade</taxon>
        <taxon>Oryzoideae</taxon>
        <taxon>Oryzeae</taxon>
        <taxon>Oryzinae</taxon>
        <taxon>Oryza</taxon>
    </lineage>
</organism>